<evidence type="ECO:0000256" key="1">
    <source>
        <dbReference type="SAM" id="Phobius"/>
    </source>
</evidence>
<evidence type="ECO:0000313" key="2">
    <source>
        <dbReference type="EMBL" id="GGD02140.1"/>
    </source>
</evidence>
<feature type="transmembrane region" description="Helical" evidence="1">
    <location>
        <begin position="286"/>
        <end position="304"/>
    </location>
</feature>
<feature type="transmembrane region" description="Helical" evidence="1">
    <location>
        <begin position="135"/>
        <end position="168"/>
    </location>
</feature>
<protein>
    <submittedName>
        <fullName evidence="2">Membrane protein YkoS</fullName>
    </submittedName>
</protein>
<reference evidence="3" key="1">
    <citation type="journal article" date="2019" name="Int. J. Syst. Evol. Microbiol.">
        <title>The Global Catalogue of Microorganisms (GCM) 10K type strain sequencing project: providing services to taxonomists for standard genome sequencing and annotation.</title>
        <authorList>
            <consortium name="The Broad Institute Genomics Platform"/>
            <consortium name="The Broad Institute Genome Sequencing Center for Infectious Disease"/>
            <person name="Wu L."/>
            <person name="Ma J."/>
        </authorList>
    </citation>
    <scope>NUCLEOTIDE SEQUENCE [LARGE SCALE GENOMIC DNA]</scope>
    <source>
        <strain evidence="3">CCM 7282</strain>
    </source>
</reference>
<comment type="caution">
    <text evidence="2">The sequence shown here is derived from an EMBL/GenBank/DDBJ whole genome shotgun (WGS) entry which is preliminary data.</text>
</comment>
<feature type="transmembrane region" description="Helical" evidence="1">
    <location>
        <begin position="12"/>
        <end position="32"/>
    </location>
</feature>
<keyword evidence="1" id="KW-0812">Transmembrane</keyword>
<keyword evidence="3" id="KW-1185">Reference proteome</keyword>
<feature type="transmembrane region" description="Helical" evidence="1">
    <location>
        <begin position="376"/>
        <end position="397"/>
    </location>
</feature>
<dbReference type="InterPro" id="IPR046107">
    <property type="entry name" value="DUF6044"/>
</dbReference>
<dbReference type="Proteomes" id="UP000619534">
    <property type="component" value="Unassembled WGS sequence"/>
</dbReference>
<feature type="transmembrane region" description="Helical" evidence="1">
    <location>
        <begin position="188"/>
        <end position="211"/>
    </location>
</feature>
<feature type="transmembrane region" description="Helical" evidence="1">
    <location>
        <begin position="351"/>
        <end position="371"/>
    </location>
</feature>
<feature type="transmembrane region" description="Helical" evidence="1">
    <location>
        <begin position="311"/>
        <end position="331"/>
    </location>
</feature>
<accession>A0ABQ1PRQ9</accession>
<keyword evidence="1" id="KW-1133">Transmembrane helix</keyword>
<dbReference type="EMBL" id="BMCJ01000008">
    <property type="protein sequence ID" value="GGD02140.1"/>
    <property type="molecule type" value="Genomic_DNA"/>
</dbReference>
<evidence type="ECO:0000313" key="3">
    <source>
        <dbReference type="Proteomes" id="UP000619534"/>
    </source>
</evidence>
<dbReference type="Pfam" id="PF19510">
    <property type="entry name" value="DUF6044"/>
    <property type="match status" value="1"/>
</dbReference>
<organism evidence="2 3">
    <name type="scientific">Thalassobacillus devorans</name>
    <dbReference type="NCBI Taxonomy" id="279813"/>
    <lineage>
        <taxon>Bacteria</taxon>
        <taxon>Bacillati</taxon>
        <taxon>Bacillota</taxon>
        <taxon>Bacilli</taxon>
        <taxon>Bacillales</taxon>
        <taxon>Bacillaceae</taxon>
        <taxon>Thalassobacillus</taxon>
    </lineage>
</organism>
<feature type="transmembrane region" description="Helical" evidence="1">
    <location>
        <begin position="223"/>
        <end position="246"/>
    </location>
</feature>
<sequence length="567" mass="66191">MLSNKFELFMKHKLLVIASLILAAYLLPYYLLGEDSHIRVHDNLDSNIVWFKLVVENNLIFASPNEMLPSIINGLPRSALPSGLDAMVWMYALFEPFTAYTLNQTIMRVVALFGMYFLLAYYFEKQTGTWTNYQLPITGAALTFALLPFWPSGALSMAGMPLALLAFMKIRDFGRHAKKRYWLMLALIPFHANFILAFSFFISIIGVIWLLDWIRYKQLNWPFFHSIVLMTSIFLIKNYMVIYSMFLDSAYVPHREEFELGDKDAVGAFQLGIENFLFAHTHDETFHYRFIFPAAMAAILLAVWKRMVPKLLISLLAANLILSIWYGYWYWEGWRVPKDTISLLNNFNFSRYHFLHPLLWYLVFGLAMGIIQKRVFLGKFIVLMLILSQVAILFPLGEESKYSEFDSFTYKEFYSEALFDDIKEYIGEDPSDYRVVSIGMHPTIAQYNGLWTLDTYNTTIPLSYKHSWREVIAPELEKNGSLEHYFDTWGSRLYLYVDELGKNYDFTKESDKQIEQLDINTEHLASMGGKYILSAVPIQNYEENDLTFERVFESPSSPWKIYLYKIG</sequence>
<gene>
    <name evidence="2" type="primary">ykoS</name>
    <name evidence="2" type="ORF">GCM10007216_36050</name>
</gene>
<name>A0ABQ1PRQ9_9BACI</name>
<dbReference type="RefSeq" id="WP_062439286.1">
    <property type="nucleotide sequence ID" value="NZ_BMCJ01000008.1"/>
</dbReference>
<keyword evidence="1" id="KW-0472">Membrane</keyword>
<feature type="transmembrane region" description="Helical" evidence="1">
    <location>
        <begin position="105"/>
        <end position="123"/>
    </location>
</feature>
<proteinExistence type="predicted"/>